<dbReference type="AlphaFoldDB" id="A0AA48GK05"/>
<feature type="region of interest" description="Disordered" evidence="3">
    <location>
        <begin position="238"/>
        <end position="267"/>
    </location>
</feature>
<feature type="compositionally biased region" description="Low complexity" evidence="3">
    <location>
        <begin position="363"/>
        <end position="376"/>
    </location>
</feature>
<dbReference type="PROSITE" id="PS50110">
    <property type="entry name" value="RESPONSE_REGULATORY"/>
    <property type="match status" value="1"/>
</dbReference>
<dbReference type="Proteomes" id="UP001238179">
    <property type="component" value="Chromosome"/>
</dbReference>
<keyword evidence="1 2" id="KW-0597">Phosphoprotein</keyword>
<dbReference type="EMBL" id="AP027080">
    <property type="protein sequence ID" value="BDU74441.1"/>
    <property type="molecule type" value="Genomic_DNA"/>
</dbReference>
<evidence type="ECO:0000313" key="5">
    <source>
        <dbReference type="EMBL" id="BDU74441.1"/>
    </source>
</evidence>
<protein>
    <recommendedName>
        <fullName evidence="4">Response regulatory domain-containing protein</fullName>
    </recommendedName>
</protein>
<dbReference type="GO" id="GO:0000160">
    <property type="term" value="P:phosphorelay signal transduction system"/>
    <property type="evidence" value="ECO:0007669"/>
    <property type="project" value="InterPro"/>
</dbReference>
<dbReference type="Gene3D" id="3.40.50.2300">
    <property type="match status" value="1"/>
</dbReference>
<dbReference type="CDD" id="cd17546">
    <property type="entry name" value="REC_hyHK_CKI1_RcsC-like"/>
    <property type="match status" value="1"/>
</dbReference>
<evidence type="ECO:0000256" key="1">
    <source>
        <dbReference type="ARBA" id="ARBA00022553"/>
    </source>
</evidence>
<dbReference type="PANTHER" id="PTHR44591">
    <property type="entry name" value="STRESS RESPONSE REGULATOR PROTEIN 1"/>
    <property type="match status" value="1"/>
</dbReference>
<feature type="modified residue" description="4-aspartylphosphate" evidence="2">
    <location>
        <position position="53"/>
    </location>
</feature>
<dbReference type="RefSeq" id="WP_316413117.1">
    <property type="nucleotide sequence ID" value="NZ_AP027080.1"/>
</dbReference>
<feature type="compositionally biased region" description="Pro residues" evidence="3">
    <location>
        <begin position="317"/>
        <end position="326"/>
    </location>
</feature>
<dbReference type="InterPro" id="IPR001789">
    <property type="entry name" value="Sig_transdc_resp-reg_receiver"/>
</dbReference>
<keyword evidence="6" id="KW-1185">Reference proteome</keyword>
<feature type="region of interest" description="Disordered" evidence="3">
    <location>
        <begin position="305"/>
        <end position="326"/>
    </location>
</feature>
<organism evidence="5 6">
    <name type="scientific">Mesoterricola silvestris</name>
    <dbReference type="NCBI Taxonomy" id="2927979"/>
    <lineage>
        <taxon>Bacteria</taxon>
        <taxon>Pseudomonadati</taxon>
        <taxon>Acidobacteriota</taxon>
        <taxon>Holophagae</taxon>
        <taxon>Holophagales</taxon>
        <taxon>Holophagaceae</taxon>
        <taxon>Mesoterricola</taxon>
    </lineage>
</organism>
<dbReference type="InterPro" id="IPR011006">
    <property type="entry name" value="CheY-like_superfamily"/>
</dbReference>
<proteinExistence type="predicted"/>
<evidence type="ECO:0000259" key="4">
    <source>
        <dbReference type="PROSITE" id="PS50110"/>
    </source>
</evidence>
<feature type="compositionally biased region" description="Acidic residues" evidence="3">
    <location>
        <begin position="350"/>
        <end position="359"/>
    </location>
</feature>
<dbReference type="SUPFAM" id="SSF52172">
    <property type="entry name" value="CheY-like"/>
    <property type="match status" value="1"/>
</dbReference>
<accession>A0AA48GK05</accession>
<dbReference type="InterPro" id="IPR050595">
    <property type="entry name" value="Bact_response_regulator"/>
</dbReference>
<dbReference type="Pfam" id="PF00072">
    <property type="entry name" value="Response_reg"/>
    <property type="match status" value="1"/>
</dbReference>
<gene>
    <name evidence="5" type="ORF">METEAL_36150</name>
</gene>
<evidence type="ECO:0000256" key="3">
    <source>
        <dbReference type="SAM" id="MobiDB-lite"/>
    </source>
</evidence>
<dbReference type="PANTHER" id="PTHR44591:SF3">
    <property type="entry name" value="RESPONSE REGULATORY DOMAIN-CONTAINING PROTEIN"/>
    <property type="match status" value="1"/>
</dbReference>
<feature type="domain" description="Response regulatory" evidence="4">
    <location>
        <begin position="3"/>
        <end position="120"/>
    </location>
</feature>
<evidence type="ECO:0000313" key="6">
    <source>
        <dbReference type="Proteomes" id="UP001238179"/>
    </source>
</evidence>
<evidence type="ECO:0000256" key="2">
    <source>
        <dbReference type="PROSITE-ProRule" id="PRU00169"/>
    </source>
</evidence>
<feature type="region of interest" description="Disordered" evidence="3">
    <location>
        <begin position="350"/>
        <end position="392"/>
    </location>
</feature>
<sequence>MPRLLLVDDNQRIHQIVETLLTATDIELVCASSGAEALDLVSTAGPFDVALLDTTMQGMDGWELLDRLRRDAATARMPIAMMAGVLDVVDPGTVEKAPIQGFLKKPVELRDLADRVRTLLVTPVEPPAPEPAPGAVTGNFETLPYLKLSDHPLPDADLLLLEPSDLFVEEEAPLPDAPLETLESLELEELDLESLKGLGAPPAPVEPAAVDAAALPELAPEDAHPGETLELGVVTDELPDLGPSQEIDEPSPLPDHHMAPTPVLPVDWSDESETLLELTREPARDEEPTTAIHAMAAAAMEDHSDFDPDSFLEQDPGPAPTPPFLPEIPETSTPVGLAVVPEADLLDDIGDIPDLEDLSSLDGAPPSAEGEGAAAPWSTTLSLPDPSQPTPAVLSEVVPEEIEPLPEPVFVREPEPAALLVSEPIHVPELEAAPLPVAGAVAAPAPVEGADPLAALLGDPVLMDRLAKAVVARLGEETLREIAWEVMPEMADRLHRS</sequence>
<dbReference type="KEGG" id="msil:METEAL_36150"/>
<reference evidence="6" key="1">
    <citation type="journal article" date="2023" name="Int. J. Syst. Evol. Microbiol.">
        <title>Mesoterricola silvestris gen. nov., sp. nov., Mesoterricola sediminis sp. nov., Geothrix oryzae sp. nov., Geothrix edaphica sp. nov., Geothrix rubra sp. nov., and Geothrix limicola sp. nov., six novel members of Acidobacteriota isolated from soils.</title>
        <authorList>
            <person name="Itoh H."/>
            <person name="Sugisawa Y."/>
            <person name="Mise K."/>
            <person name="Xu Z."/>
            <person name="Kuniyasu M."/>
            <person name="Ushijima N."/>
            <person name="Kawano K."/>
            <person name="Kobayashi E."/>
            <person name="Shiratori Y."/>
            <person name="Masuda Y."/>
            <person name="Senoo K."/>
        </authorList>
    </citation>
    <scope>NUCLEOTIDE SEQUENCE [LARGE SCALE GENOMIC DNA]</scope>
    <source>
        <strain evidence="6">W79</strain>
    </source>
</reference>
<dbReference type="SMART" id="SM00448">
    <property type="entry name" value="REC"/>
    <property type="match status" value="1"/>
</dbReference>
<name>A0AA48GK05_9BACT</name>